<accession>A0A1S1Q4U1</accession>
<dbReference type="PANTHER" id="PTHR47829">
    <property type="entry name" value="HYDROLASE, PUTATIVE (AFU_ORTHOLOGUE AFUA_1G12880)-RELATED"/>
    <property type="match status" value="1"/>
</dbReference>
<dbReference type="SUPFAM" id="SSF56784">
    <property type="entry name" value="HAD-like"/>
    <property type="match status" value="1"/>
</dbReference>
<reference evidence="2" key="1">
    <citation type="submission" date="2016-07" db="EMBL/GenBank/DDBJ databases">
        <title>Frankia sp. NRRL B-16219 Genome sequencing.</title>
        <authorList>
            <person name="Ghodhbane-Gtari F."/>
            <person name="Swanson E."/>
            <person name="Gueddou A."/>
            <person name="Louati M."/>
            <person name="Nouioui I."/>
            <person name="Hezbri K."/>
            <person name="Abebe-Akele F."/>
            <person name="Simpson S."/>
            <person name="Morris K."/>
            <person name="Thomas K."/>
            <person name="Gtari M."/>
            <person name="Tisa L.S."/>
        </authorList>
    </citation>
    <scope>NUCLEOTIDE SEQUENCE [LARGE SCALE GENOMIC DNA]</scope>
    <source>
        <strain evidence="2">NRRL B-16219</strain>
    </source>
</reference>
<dbReference type="Pfam" id="PF00702">
    <property type="entry name" value="Hydrolase"/>
    <property type="match status" value="1"/>
</dbReference>
<keyword evidence="2" id="KW-1185">Reference proteome</keyword>
<dbReference type="InterPro" id="IPR023198">
    <property type="entry name" value="PGP-like_dom2"/>
</dbReference>
<dbReference type="RefSeq" id="WP_071063295.1">
    <property type="nucleotide sequence ID" value="NZ_MAXA01000202.1"/>
</dbReference>
<dbReference type="InterPro" id="IPR052898">
    <property type="entry name" value="ACAD10-like"/>
</dbReference>
<evidence type="ECO:0000313" key="1">
    <source>
        <dbReference type="EMBL" id="OHV28960.1"/>
    </source>
</evidence>
<dbReference type="NCBIfam" id="TIGR01509">
    <property type="entry name" value="HAD-SF-IA-v3"/>
    <property type="match status" value="1"/>
</dbReference>
<sequence>MRAVWCDYGGVLSSSIAGSLAQVAAAAGVPTSELMAAIRRVAASFGATMIEPLELGVLSQHEWGLRVTAELAPAWTPRIDLTRFGDHWYAGRTVNTALFELLDRVRASGVRVGMLTNSVREWEPHRRALAPDVDPFEVTVNSFEVGLRKPDPAIFELAESRFGTPPRACLLIDDLAVNCAAARARGWRAIEHAELEDTLAQLRAAIPTVAADAVTD</sequence>
<proteinExistence type="predicted"/>
<dbReference type="EMBL" id="MAXA01000202">
    <property type="protein sequence ID" value="OHV28960.1"/>
    <property type="molecule type" value="Genomic_DNA"/>
</dbReference>
<dbReference type="Proteomes" id="UP000179769">
    <property type="component" value="Unassembled WGS sequence"/>
</dbReference>
<dbReference type="InterPro" id="IPR023214">
    <property type="entry name" value="HAD_sf"/>
</dbReference>
<dbReference type="PRINTS" id="PR00413">
    <property type="entry name" value="HADHALOGNASE"/>
</dbReference>
<dbReference type="AlphaFoldDB" id="A0A1S1Q4U1"/>
<dbReference type="PANTHER" id="PTHR47829:SF1">
    <property type="entry name" value="HAD FAMILY PHOSPHATASE"/>
    <property type="match status" value="1"/>
</dbReference>
<evidence type="ECO:0000313" key="2">
    <source>
        <dbReference type="Proteomes" id="UP000179769"/>
    </source>
</evidence>
<comment type="caution">
    <text evidence="1">The sequence shown here is derived from an EMBL/GenBank/DDBJ whole genome shotgun (WGS) entry which is preliminary data.</text>
</comment>
<protein>
    <submittedName>
        <fullName evidence="1">Haloacid dehalogenase</fullName>
    </submittedName>
</protein>
<dbReference type="Gene3D" id="3.40.50.1000">
    <property type="entry name" value="HAD superfamily/HAD-like"/>
    <property type="match status" value="1"/>
</dbReference>
<name>A0A1S1Q4U1_9ACTN</name>
<dbReference type="InterPro" id="IPR006439">
    <property type="entry name" value="HAD-SF_hydro_IA"/>
</dbReference>
<dbReference type="Gene3D" id="1.10.150.240">
    <property type="entry name" value="Putative phosphatase, domain 2"/>
    <property type="match status" value="1"/>
</dbReference>
<dbReference type="InterPro" id="IPR036412">
    <property type="entry name" value="HAD-like_sf"/>
</dbReference>
<organism evidence="1 2">
    <name type="scientific">Parafrankia soli</name>
    <dbReference type="NCBI Taxonomy" id="2599596"/>
    <lineage>
        <taxon>Bacteria</taxon>
        <taxon>Bacillati</taxon>
        <taxon>Actinomycetota</taxon>
        <taxon>Actinomycetes</taxon>
        <taxon>Frankiales</taxon>
        <taxon>Frankiaceae</taxon>
        <taxon>Parafrankia</taxon>
    </lineage>
</organism>
<gene>
    <name evidence="1" type="ORF">BBK14_17435</name>
</gene>